<dbReference type="SUPFAM" id="SSF81342">
    <property type="entry name" value="Transmembrane di-heme cytochromes"/>
    <property type="match status" value="1"/>
</dbReference>
<name>A0A6B2NTY9_9RHOB</name>
<dbReference type="InterPro" id="IPR016174">
    <property type="entry name" value="Di-haem_cyt_TM"/>
</dbReference>
<keyword evidence="5" id="KW-0349">Heme</keyword>
<dbReference type="RefSeq" id="WP_164132629.1">
    <property type="nucleotide sequence ID" value="NZ_JAAGOX010000055.1"/>
</dbReference>
<evidence type="ECO:0000256" key="2">
    <source>
        <dbReference type="ARBA" id="ARBA00004651"/>
    </source>
</evidence>
<dbReference type="GO" id="GO:0020037">
    <property type="term" value="F:heme binding"/>
    <property type="evidence" value="ECO:0007669"/>
    <property type="project" value="TreeGrafter"/>
</dbReference>
<feature type="transmembrane region" description="Helical" evidence="13">
    <location>
        <begin position="105"/>
        <end position="126"/>
    </location>
</feature>
<evidence type="ECO:0000256" key="9">
    <source>
        <dbReference type="ARBA" id="ARBA00022989"/>
    </source>
</evidence>
<evidence type="ECO:0000313" key="15">
    <source>
        <dbReference type="EMBL" id="NDW47622.1"/>
    </source>
</evidence>
<dbReference type="Gene3D" id="1.20.950.20">
    <property type="entry name" value="Transmembrane di-heme cytochromes, Chain C"/>
    <property type="match status" value="1"/>
</dbReference>
<dbReference type="GO" id="GO:0009055">
    <property type="term" value="F:electron transfer activity"/>
    <property type="evidence" value="ECO:0007669"/>
    <property type="project" value="InterPro"/>
</dbReference>
<dbReference type="InterPro" id="IPR036761">
    <property type="entry name" value="TTHA0802/YceI-like_sf"/>
</dbReference>
<keyword evidence="6 13" id="KW-0812">Transmembrane</keyword>
<comment type="caution">
    <text evidence="15">The sequence shown here is derived from an EMBL/GenBank/DDBJ whole genome shotgun (WGS) entry which is preliminary data.</text>
</comment>
<dbReference type="Pfam" id="PF01292">
    <property type="entry name" value="Ni_hydr_CYTB"/>
    <property type="match status" value="1"/>
</dbReference>
<proteinExistence type="inferred from homology"/>
<evidence type="ECO:0000256" key="13">
    <source>
        <dbReference type="SAM" id="Phobius"/>
    </source>
</evidence>
<dbReference type="GO" id="GO:0005886">
    <property type="term" value="C:plasma membrane"/>
    <property type="evidence" value="ECO:0007669"/>
    <property type="project" value="UniProtKB-SubCell"/>
</dbReference>
<comment type="similarity">
    <text evidence="12">Belongs to the cytochrome b561 family.</text>
</comment>
<dbReference type="GO" id="GO:0022904">
    <property type="term" value="P:respiratory electron transport chain"/>
    <property type="evidence" value="ECO:0007669"/>
    <property type="project" value="InterPro"/>
</dbReference>
<evidence type="ECO:0000256" key="6">
    <source>
        <dbReference type="ARBA" id="ARBA00022692"/>
    </source>
</evidence>
<gene>
    <name evidence="15" type="ORF">G0P99_21975</name>
</gene>
<organism evidence="15">
    <name type="scientific">Ruegeria sp. PrR005</name>
    <dbReference type="NCBI Taxonomy" id="2706882"/>
    <lineage>
        <taxon>Bacteria</taxon>
        <taxon>Pseudomonadati</taxon>
        <taxon>Pseudomonadota</taxon>
        <taxon>Alphaproteobacteria</taxon>
        <taxon>Rhodobacterales</taxon>
        <taxon>Roseobacteraceae</taxon>
        <taxon>Ruegeria</taxon>
    </lineage>
</organism>
<dbReference type="EMBL" id="JAAGOX010000055">
    <property type="protein sequence ID" value="NDW47622.1"/>
    <property type="molecule type" value="Genomic_DNA"/>
</dbReference>
<evidence type="ECO:0000256" key="12">
    <source>
        <dbReference type="ARBA" id="ARBA00037975"/>
    </source>
</evidence>
<feature type="domain" description="Lipid/polyisoprenoid-binding YceI-like" evidence="14">
    <location>
        <begin position="251"/>
        <end position="406"/>
    </location>
</feature>
<evidence type="ECO:0000256" key="10">
    <source>
        <dbReference type="ARBA" id="ARBA00023004"/>
    </source>
</evidence>
<reference evidence="15" key="1">
    <citation type="submission" date="2020-02" db="EMBL/GenBank/DDBJ databases">
        <title>Delineation of the pyrene-degrading pathway in Roseobacter clade bacteria by genomic analysis.</title>
        <authorList>
            <person name="Zhou H."/>
            <person name="Wang H."/>
        </authorList>
    </citation>
    <scope>NUCLEOTIDE SEQUENCE</scope>
    <source>
        <strain evidence="15">PrR005</strain>
    </source>
</reference>
<keyword evidence="3" id="KW-0813">Transport</keyword>
<sequence length="407" mass="43219">MQLSNTDRSYGGVTKTFHWLTALLILTVIPVGWIANDLAHAVTDPSIPSTEADIARAAWLFSLHKTLGVTVFFVALARIAWALTQAKPGLLNADKRAEAMAAETVHWLLYGSLVLVPLSGWIHHAATEGFAPIWWPFGQSLPLVPKDTALAAVTAGLHQVLQWVLVVSLALHVAGALKHHVIDRDETLRRMLPGRNAAPQPPAHPQSTSPLVAALVIWAAALGCGAWLGMFDRGESSGYAQGVPLESVASDWTVTEGTLEITVTQLGNPVTGSFADWTAAIRFEERETPGAAGDVAVTIAIGSLTLGSVTAQAMGPDFFDASVFPTAEFLADLYRTEVGYEARGTLTLRGTTVDVTLPFDLDMDGNTAKVSGTVTLNRLDFGIGGNLPDESSLKFPVTVAVSLTAAR</sequence>
<dbReference type="GO" id="GO:0046872">
    <property type="term" value="F:metal ion binding"/>
    <property type="evidence" value="ECO:0007669"/>
    <property type="project" value="UniProtKB-KW"/>
</dbReference>
<evidence type="ECO:0000256" key="3">
    <source>
        <dbReference type="ARBA" id="ARBA00022448"/>
    </source>
</evidence>
<keyword evidence="7" id="KW-0479">Metal-binding</keyword>
<evidence type="ECO:0000256" key="11">
    <source>
        <dbReference type="ARBA" id="ARBA00023136"/>
    </source>
</evidence>
<protein>
    <submittedName>
        <fullName evidence="15">Cytochrome</fullName>
    </submittedName>
</protein>
<comment type="subcellular location">
    <subcellularLocation>
        <location evidence="2">Cell membrane</location>
        <topology evidence="2">Multi-pass membrane protein</topology>
    </subcellularLocation>
</comment>
<evidence type="ECO:0000259" key="14">
    <source>
        <dbReference type="SMART" id="SM00867"/>
    </source>
</evidence>
<dbReference type="SUPFAM" id="SSF101874">
    <property type="entry name" value="YceI-like"/>
    <property type="match status" value="1"/>
</dbReference>
<dbReference type="PANTHER" id="PTHR30529">
    <property type="entry name" value="CYTOCHROME B561"/>
    <property type="match status" value="1"/>
</dbReference>
<dbReference type="InterPro" id="IPR052168">
    <property type="entry name" value="Cytochrome_b561_oxidase"/>
</dbReference>
<dbReference type="Pfam" id="PF04264">
    <property type="entry name" value="YceI"/>
    <property type="match status" value="1"/>
</dbReference>
<keyword evidence="9 13" id="KW-1133">Transmembrane helix</keyword>
<feature type="transmembrane region" description="Helical" evidence="13">
    <location>
        <begin position="66"/>
        <end position="84"/>
    </location>
</feature>
<evidence type="ECO:0000256" key="1">
    <source>
        <dbReference type="ARBA" id="ARBA00001970"/>
    </source>
</evidence>
<dbReference type="InterPro" id="IPR011577">
    <property type="entry name" value="Cyt_b561_bac/Ni-Hgenase"/>
</dbReference>
<comment type="cofactor">
    <cofactor evidence="1">
        <name>heme b</name>
        <dbReference type="ChEBI" id="CHEBI:60344"/>
    </cofactor>
</comment>
<evidence type="ECO:0000256" key="7">
    <source>
        <dbReference type="ARBA" id="ARBA00022723"/>
    </source>
</evidence>
<dbReference type="SMART" id="SM00867">
    <property type="entry name" value="YceI"/>
    <property type="match status" value="1"/>
</dbReference>
<dbReference type="InterPro" id="IPR007372">
    <property type="entry name" value="Lipid/polyisoprenoid-bd_YceI"/>
</dbReference>
<keyword evidence="8" id="KW-0249">Electron transport</keyword>
<dbReference type="AlphaFoldDB" id="A0A6B2NTY9"/>
<keyword evidence="4" id="KW-1003">Cell membrane</keyword>
<feature type="transmembrane region" description="Helical" evidence="13">
    <location>
        <begin position="211"/>
        <end position="231"/>
    </location>
</feature>
<keyword evidence="10" id="KW-0408">Iron</keyword>
<dbReference type="PANTHER" id="PTHR30529:SF1">
    <property type="entry name" value="CYTOCHROME B561 HOMOLOG 2"/>
    <property type="match status" value="1"/>
</dbReference>
<dbReference type="Gene3D" id="2.40.128.110">
    <property type="entry name" value="Lipid/polyisoprenoid-binding, YceI-like"/>
    <property type="match status" value="1"/>
</dbReference>
<evidence type="ECO:0000256" key="5">
    <source>
        <dbReference type="ARBA" id="ARBA00022617"/>
    </source>
</evidence>
<keyword evidence="11 13" id="KW-0472">Membrane</keyword>
<evidence type="ECO:0000256" key="8">
    <source>
        <dbReference type="ARBA" id="ARBA00022982"/>
    </source>
</evidence>
<evidence type="ECO:0000256" key="4">
    <source>
        <dbReference type="ARBA" id="ARBA00022475"/>
    </source>
</evidence>
<accession>A0A6B2NTY9</accession>
<feature type="transmembrane region" description="Helical" evidence="13">
    <location>
        <begin position="16"/>
        <end position="35"/>
    </location>
</feature>